<protein>
    <recommendedName>
        <fullName evidence="6">DUF1232 domain-containing protein</fullName>
    </recommendedName>
</protein>
<keyword evidence="4 5" id="KW-0472">Membrane</keyword>
<evidence type="ECO:0000313" key="8">
    <source>
        <dbReference type="Proteomes" id="UP000008561"/>
    </source>
</evidence>
<sequence length="110" mass="11854">MSQTTDVSGGDVISSSERSMFIPVFLFILALLYVISPIDPIPDVPVIGQIDDALVAAIATLNLLQSWLEETSIFLFGLRGLVKWLLIFIGIIAFSVMGMAVLTLVKVVTG</sequence>
<evidence type="ECO:0000256" key="3">
    <source>
        <dbReference type="ARBA" id="ARBA00022989"/>
    </source>
</evidence>
<evidence type="ECO:0000256" key="5">
    <source>
        <dbReference type="SAM" id="Phobius"/>
    </source>
</evidence>
<dbReference type="KEGG" id="dol:Dole_2943"/>
<comment type="subcellular location">
    <subcellularLocation>
        <location evidence="1">Endomembrane system</location>
        <topology evidence="1">Multi-pass membrane protein</topology>
    </subcellularLocation>
</comment>
<dbReference type="GO" id="GO:0012505">
    <property type="term" value="C:endomembrane system"/>
    <property type="evidence" value="ECO:0007669"/>
    <property type="project" value="UniProtKB-SubCell"/>
</dbReference>
<dbReference type="STRING" id="96561.Dole_2943"/>
<evidence type="ECO:0000256" key="1">
    <source>
        <dbReference type="ARBA" id="ARBA00004127"/>
    </source>
</evidence>
<organism evidence="7 8">
    <name type="scientific">Desulfosudis oleivorans (strain DSM 6200 / JCM 39069 / Hxd3)</name>
    <name type="common">Desulfococcus oleovorans</name>
    <dbReference type="NCBI Taxonomy" id="96561"/>
    <lineage>
        <taxon>Bacteria</taxon>
        <taxon>Pseudomonadati</taxon>
        <taxon>Thermodesulfobacteriota</taxon>
        <taxon>Desulfobacteria</taxon>
        <taxon>Desulfobacterales</taxon>
        <taxon>Desulfosudaceae</taxon>
        <taxon>Desulfosudis</taxon>
    </lineage>
</organism>
<keyword evidence="8" id="KW-1185">Reference proteome</keyword>
<evidence type="ECO:0000259" key="6">
    <source>
        <dbReference type="Pfam" id="PF06803"/>
    </source>
</evidence>
<evidence type="ECO:0000313" key="7">
    <source>
        <dbReference type="EMBL" id="ABW68746.1"/>
    </source>
</evidence>
<dbReference type="InterPro" id="IPR010652">
    <property type="entry name" value="DUF1232"/>
</dbReference>
<evidence type="ECO:0000256" key="2">
    <source>
        <dbReference type="ARBA" id="ARBA00022692"/>
    </source>
</evidence>
<reference evidence="7 8" key="1">
    <citation type="submission" date="2007-10" db="EMBL/GenBank/DDBJ databases">
        <title>Complete sequence of Desulfococcus oleovorans Hxd3.</title>
        <authorList>
            <consortium name="US DOE Joint Genome Institute"/>
            <person name="Copeland A."/>
            <person name="Lucas S."/>
            <person name="Lapidus A."/>
            <person name="Barry K."/>
            <person name="Glavina del Rio T."/>
            <person name="Dalin E."/>
            <person name="Tice H."/>
            <person name="Pitluck S."/>
            <person name="Kiss H."/>
            <person name="Brettin T."/>
            <person name="Bruce D."/>
            <person name="Detter J.C."/>
            <person name="Han C."/>
            <person name="Schmutz J."/>
            <person name="Larimer F."/>
            <person name="Land M."/>
            <person name="Hauser L."/>
            <person name="Kyrpides N."/>
            <person name="Kim E."/>
            <person name="Wawrik B."/>
            <person name="Richardson P."/>
        </authorList>
    </citation>
    <scope>NUCLEOTIDE SEQUENCE [LARGE SCALE GENOMIC DNA]</scope>
    <source>
        <strain evidence="8">DSM 6200 / JCM 39069 / Hxd3</strain>
    </source>
</reference>
<evidence type="ECO:0000256" key="4">
    <source>
        <dbReference type="ARBA" id="ARBA00023136"/>
    </source>
</evidence>
<dbReference type="Proteomes" id="UP000008561">
    <property type="component" value="Chromosome"/>
</dbReference>
<feature type="domain" description="DUF1232" evidence="6">
    <location>
        <begin position="26"/>
        <end position="57"/>
    </location>
</feature>
<keyword evidence="3 5" id="KW-1133">Transmembrane helix</keyword>
<dbReference type="AlphaFoldDB" id="A8ZYX3"/>
<gene>
    <name evidence="7" type="ordered locus">Dole_2943</name>
</gene>
<dbReference type="EMBL" id="CP000859">
    <property type="protein sequence ID" value="ABW68746.1"/>
    <property type="molecule type" value="Genomic_DNA"/>
</dbReference>
<dbReference type="eggNOG" id="COG3339">
    <property type="taxonomic scope" value="Bacteria"/>
</dbReference>
<feature type="transmembrane region" description="Helical" evidence="5">
    <location>
        <begin position="84"/>
        <end position="105"/>
    </location>
</feature>
<proteinExistence type="predicted"/>
<feature type="transmembrane region" description="Helical" evidence="5">
    <location>
        <begin position="20"/>
        <end position="38"/>
    </location>
</feature>
<dbReference type="Pfam" id="PF06803">
    <property type="entry name" value="DUF1232"/>
    <property type="match status" value="1"/>
</dbReference>
<dbReference type="HOGENOM" id="CLU_2166903_0_0_7"/>
<keyword evidence="2 5" id="KW-0812">Transmembrane</keyword>
<name>A8ZYX3_DESOH</name>
<accession>A8ZYX3</accession>